<feature type="transmembrane region" description="Helical" evidence="10">
    <location>
        <begin position="198"/>
        <end position="218"/>
    </location>
</feature>
<keyword evidence="4" id="KW-1003">Cell membrane</keyword>
<feature type="transmembrane region" description="Helical" evidence="10">
    <location>
        <begin position="63"/>
        <end position="86"/>
    </location>
</feature>
<feature type="transmembrane region" description="Helical" evidence="10">
    <location>
        <begin position="98"/>
        <end position="116"/>
    </location>
</feature>
<proteinExistence type="inferred from homology"/>
<dbReference type="InterPro" id="IPR000515">
    <property type="entry name" value="MetI-like"/>
</dbReference>
<dbReference type="PANTHER" id="PTHR30450:SF1">
    <property type="entry name" value="D-METHIONINE TRANSPORT SYSTEM PERMEASE PROTEIN METI-RELATED"/>
    <property type="match status" value="1"/>
</dbReference>
<sequence>MSEFIATLSSIWDLIDWELLVEATSDTLLMVIITVFFTVLFGLPLGVLLFLLSPGQLLESKKLYSIVSFLVNVLRSIPFIILLVIAIPLTQALTGTTIGVKGIIPPLVLSAAPYFARLVQNVIRQLDLGIIEACKSMGATTWQTVYGAIVPEAIPGILGAITVTTVGIIGYTAMGGVVGAGGLGDVAIRYGYNRFEPVMLWSTVPIIVIIVQLVEFIGDRLMRKFDRKK</sequence>
<dbReference type="SUPFAM" id="SSF161098">
    <property type="entry name" value="MetI-like"/>
    <property type="match status" value="1"/>
</dbReference>
<protein>
    <recommendedName>
        <fullName evidence="9">Probable D-methionine transport system permease protein MetI</fullName>
    </recommendedName>
</protein>
<dbReference type="Gene3D" id="1.10.3720.10">
    <property type="entry name" value="MetI-like"/>
    <property type="match status" value="1"/>
</dbReference>
<accession>A0A3A1Y9U6</accession>
<dbReference type="Pfam" id="PF00528">
    <property type="entry name" value="BPD_transp_1"/>
    <property type="match status" value="1"/>
</dbReference>
<feature type="domain" description="ABC transmembrane type-1" evidence="11">
    <location>
        <begin position="24"/>
        <end position="222"/>
    </location>
</feature>
<evidence type="ECO:0000256" key="6">
    <source>
        <dbReference type="ARBA" id="ARBA00022989"/>
    </source>
</evidence>
<comment type="similarity">
    <text evidence="2">Belongs to the binding-protein-dependent transport system permease family. CysTW subfamily.</text>
</comment>
<dbReference type="PANTHER" id="PTHR30450">
    <property type="entry name" value="ABC TRANSPORTER PERMEASE"/>
    <property type="match status" value="1"/>
</dbReference>
<keyword evidence="7 10" id="KW-0472">Membrane</keyword>
<dbReference type="CDD" id="cd06261">
    <property type="entry name" value="TM_PBP2"/>
    <property type="match status" value="1"/>
</dbReference>
<evidence type="ECO:0000256" key="4">
    <source>
        <dbReference type="ARBA" id="ARBA00022475"/>
    </source>
</evidence>
<comment type="function">
    <text evidence="8">Part of the binding-protein-dependent transport system for D-methionine. Probably responsible for the translocation of the substrate across the membrane.</text>
</comment>
<evidence type="ECO:0000256" key="9">
    <source>
        <dbReference type="ARBA" id="ARBA00068615"/>
    </source>
</evidence>
<evidence type="ECO:0000256" key="3">
    <source>
        <dbReference type="ARBA" id="ARBA00022448"/>
    </source>
</evidence>
<keyword evidence="13" id="KW-1185">Reference proteome</keyword>
<gene>
    <name evidence="12" type="ORF">CKF54_01925</name>
</gene>
<dbReference type="OrthoDB" id="9793490at2"/>
<evidence type="ECO:0000256" key="2">
    <source>
        <dbReference type="ARBA" id="ARBA00007069"/>
    </source>
</evidence>
<dbReference type="RefSeq" id="WP_119524598.1">
    <property type="nucleotide sequence ID" value="NZ_NRHC01000019.1"/>
</dbReference>
<dbReference type="Proteomes" id="UP000265691">
    <property type="component" value="Unassembled WGS sequence"/>
</dbReference>
<name>A0A3A1Y9U6_9GAMM</name>
<dbReference type="InterPro" id="IPR035906">
    <property type="entry name" value="MetI-like_sf"/>
</dbReference>
<keyword evidence="3 10" id="KW-0813">Transport</keyword>
<organism evidence="12 13">
    <name type="scientific">Psittacicella hinzii</name>
    <dbReference type="NCBI Taxonomy" id="2028575"/>
    <lineage>
        <taxon>Bacteria</taxon>
        <taxon>Pseudomonadati</taxon>
        <taxon>Pseudomonadota</taxon>
        <taxon>Gammaproteobacteria</taxon>
        <taxon>Pasteurellales</taxon>
        <taxon>Psittacicellaceae</taxon>
        <taxon>Psittacicella</taxon>
    </lineage>
</organism>
<keyword evidence="6 10" id="KW-1133">Transmembrane helix</keyword>
<feature type="transmembrane region" description="Helical" evidence="10">
    <location>
        <begin position="157"/>
        <end position="178"/>
    </location>
</feature>
<dbReference type="PROSITE" id="PS50928">
    <property type="entry name" value="ABC_TM1"/>
    <property type="match status" value="1"/>
</dbReference>
<evidence type="ECO:0000256" key="8">
    <source>
        <dbReference type="ARBA" id="ARBA00057275"/>
    </source>
</evidence>
<feature type="transmembrane region" description="Helical" evidence="10">
    <location>
        <begin position="28"/>
        <end position="51"/>
    </location>
</feature>
<evidence type="ECO:0000256" key="10">
    <source>
        <dbReference type="RuleBase" id="RU363032"/>
    </source>
</evidence>
<dbReference type="InterPro" id="IPR051322">
    <property type="entry name" value="AA_ABC_Transporter_Permease"/>
</dbReference>
<evidence type="ECO:0000256" key="7">
    <source>
        <dbReference type="ARBA" id="ARBA00023136"/>
    </source>
</evidence>
<evidence type="ECO:0000313" key="13">
    <source>
        <dbReference type="Proteomes" id="UP000265691"/>
    </source>
</evidence>
<reference evidence="12 13" key="1">
    <citation type="submission" date="2017-08" db="EMBL/GenBank/DDBJ databases">
        <title>Reclassification of Bisgaard taxon 37 and 44.</title>
        <authorList>
            <person name="Christensen H."/>
        </authorList>
    </citation>
    <scope>NUCLEOTIDE SEQUENCE [LARGE SCALE GENOMIC DNA]</scope>
    <source>
        <strain evidence="12 13">B96_3</strain>
    </source>
</reference>
<keyword evidence="5 10" id="KW-0812">Transmembrane</keyword>
<evidence type="ECO:0000259" key="11">
    <source>
        <dbReference type="PROSITE" id="PS50928"/>
    </source>
</evidence>
<dbReference type="GO" id="GO:0005886">
    <property type="term" value="C:plasma membrane"/>
    <property type="evidence" value="ECO:0007669"/>
    <property type="project" value="UniProtKB-SubCell"/>
</dbReference>
<evidence type="ECO:0000256" key="1">
    <source>
        <dbReference type="ARBA" id="ARBA00004429"/>
    </source>
</evidence>
<comment type="caution">
    <text evidence="12">The sequence shown here is derived from an EMBL/GenBank/DDBJ whole genome shotgun (WGS) entry which is preliminary data.</text>
</comment>
<dbReference type="GO" id="GO:0048473">
    <property type="term" value="P:D-methionine transmembrane transport"/>
    <property type="evidence" value="ECO:0007669"/>
    <property type="project" value="TreeGrafter"/>
</dbReference>
<comment type="subcellular location">
    <subcellularLocation>
        <location evidence="1">Cell inner membrane</location>
        <topology evidence="1">Multi-pass membrane protein</topology>
    </subcellularLocation>
    <subcellularLocation>
        <location evidence="10">Cell membrane</location>
        <topology evidence="10">Multi-pass membrane protein</topology>
    </subcellularLocation>
</comment>
<evidence type="ECO:0000313" key="12">
    <source>
        <dbReference type="EMBL" id="RIY33999.1"/>
    </source>
</evidence>
<dbReference type="EMBL" id="NRHC01000019">
    <property type="protein sequence ID" value="RIY33999.1"/>
    <property type="molecule type" value="Genomic_DNA"/>
</dbReference>
<dbReference type="AlphaFoldDB" id="A0A3A1Y9U6"/>
<evidence type="ECO:0000256" key="5">
    <source>
        <dbReference type="ARBA" id="ARBA00022692"/>
    </source>
</evidence>
<dbReference type="FunFam" id="1.10.3720.10:FF:000002">
    <property type="entry name" value="D-methionine ABC transporter permease MetI"/>
    <property type="match status" value="1"/>
</dbReference>